<proteinExistence type="predicted"/>
<dbReference type="AlphaFoldDB" id="A0A387HBY1"/>
<sequence length="192" mass="20577">MATIRSTHLRLRRHVVLDEHLPVDHRLSRFYRVGAGAAALFLVTFGILGLIDQIGFFSTGANTVLGLNSNGALSAVSIAVGALLLAGAVRGGNTASTINMSTGIAFLLAGFVSLAVLDSRFNILAFHLQNVLFSFIVGIMLMTFGMYGRVSGTLPHDNPYWQARHPEEEGPRAAHCPVPTESAPKPRDVRSP</sequence>
<dbReference type="EMBL" id="CP032698">
    <property type="protein sequence ID" value="AYG78232.1"/>
    <property type="molecule type" value="Genomic_DNA"/>
</dbReference>
<evidence type="ECO:0000256" key="2">
    <source>
        <dbReference type="SAM" id="Phobius"/>
    </source>
</evidence>
<organism evidence="3 4">
    <name type="scientific">Streptomyces hundungensis</name>
    <dbReference type="NCBI Taxonomy" id="1077946"/>
    <lineage>
        <taxon>Bacteria</taxon>
        <taxon>Bacillati</taxon>
        <taxon>Actinomycetota</taxon>
        <taxon>Actinomycetes</taxon>
        <taxon>Kitasatosporales</taxon>
        <taxon>Streptomycetaceae</taxon>
        <taxon>Streptomyces</taxon>
    </lineage>
</organism>
<evidence type="ECO:0000256" key="1">
    <source>
        <dbReference type="SAM" id="MobiDB-lite"/>
    </source>
</evidence>
<keyword evidence="2" id="KW-0472">Membrane</keyword>
<protein>
    <recommendedName>
        <fullName evidence="5">DUF4383 domain-containing protein</fullName>
    </recommendedName>
</protein>
<feature type="region of interest" description="Disordered" evidence="1">
    <location>
        <begin position="161"/>
        <end position="192"/>
    </location>
</feature>
<feature type="transmembrane region" description="Helical" evidence="2">
    <location>
        <begin position="123"/>
        <end position="144"/>
    </location>
</feature>
<dbReference type="RefSeq" id="WP_120719553.1">
    <property type="nucleotide sequence ID" value="NZ_CP032698.1"/>
</dbReference>
<dbReference type="KEGG" id="shun:DWB77_00339"/>
<accession>A0A387HBY1</accession>
<evidence type="ECO:0000313" key="4">
    <source>
        <dbReference type="Proteomes" id="UP000271554"/>
    </source>
</evidence>
<keyword evidence="2" id="KW-0812">Transmembrane</keyword>
<evidence type="ECO:0008006" key="5">
    <source>
        <dbReference type="Google" id="ProtNLM"/>
    </source>
</evidence>
<feature type="transmembrane region" description="Helical" evidence="2">
    <location>
        <begin position="71"/>
        <end position="89"/>
    </location>
</feature>
<feature type="transmembrane region" description="Helical" evidence="2">
    <location>
        <begin position="30"/>
        <end position="51"/>
    </location>
</feature>
<reference evidence="3 4" key="1">
    <citation type="submission" date="2018-10" db="EMBL/GenBank/DDBJ databases">
        <title>Relationship between Morphology and Antimicrobial Activity in Streptomyces.</title>
        <authorList>
            <person name="Kang H.J."/>
            <person name="Kim S.B."/>
        </authorList>
    </citation>
    <scope>NUCLEOTIDE SEQUENCE [LARGE SCALE GENOMIC DNA]</scope>
    <source>
        <strain evidence="3 4">BH38</strain>
    </source>
</reference>
<evidence type="ECO:0000313" key="3">
    <source>
        <dbReference type="EMBL" id="AYG78232.1"/>
    </source>
</evidence>
<dbReference type="Pfam" id="PF14325">
    <property type="entry name" value="DUF4383"/>
    <property type="match status" value="1"/>
</dbReference>
<keyword evidence="4" id="KW-1185">Reference proteome</keyword>
<dbReference type="Proteomes" id="UP000271554">
    <property type="component" value="Chromosome"/>
</dbReference>
<keyword evidence="2" id="KW-1133">Transmembrane helix</keyword>
<gene>
    <name evidence="3" type="ORF">DWB77_00339</name>
</gene>
<feature type="transmembrane region" description="Helical" evidence="2">
    <location>
        <begin position="96"/>
        <end position="117"/>
    </location>
</feature>
<dbReference type="OrthoDB" id="5187794at2"/>
<name>A0A387HBY1_9ACTN</name>